<dbReference type="Pfam" id="PF04654">
    <property type="entry name" value="DUF599"/>
    <property type="match status" value="1"/>
</dbReference>
<evidence type="ECO:0000313" key="2">
    <source>
        <dbReference type="EMBL" id="WKD48268.1"/>
    </source>
</evidence>
<evidence type="ECO:0000313" key="3">
    <source>
        <dbReference type="Proteomes" id="UP001321520"/>
    </source>
</evidence>
<feature type="transmembrane region" description="Helical" evidence="1">
    <location>
        <begin position="110"/>
        <end position="130"/>
    </location>
</feature>
<feature type="transmembrane region" description="Helical" evidence="1">
    <location>
        <begin position="67"/>
        <end position="89"/>
    </location>
</feature>
<accession>A0ABY9E5H9</accession>
<name>A0ABY9E5H9_9GAMM</name>
<sequence>MSWLDIASVSGFFITWVGYTLFARKKARETWCLSSSLRWFRVEWMLRMLDRELRMADTAILGNLERVIGFFASTSILILAGLVTALTANKAAIAVLTSLPFAEPTTVEQFELKVILLILIYIFAFFNFTWSLRQYSFANVLIGATPAQNSTLSEKERRCFAINAAKVIDHAGHSYNYGLRSYYFSMSVLGWFIHPVLFIASYLIVVYILYRREFLSRALRSILAAREGILKGN</sequence>
<dbReference type="RefSeq" id="WP_301413950.1">
    <property type="nucleotide sequence ID" value="NZ_CP098023.1"/>
</dbReference>
<keyword evidence="1" id="KW-0472">Membrane</keyword>
<dbReference type="Proteomes" id="UP001321520">
    <property type="component" value="Chromosome"/>
</dbReference>
<proteinExistence type="predicted"/>
<feature type="transmembrane region" description="Helical" evidence="1">
    <location>
        <begin position="6"/>
        <end position="23"/>
    </location>
</feature>
<dbReference type="PANTHER" id="PTHR31881">
    <property type="match status" value="1"/>
</dbReference>
<organism evidence="2 3">
    <name type="scientific">Microbulbifer spongiae</name>
    <dbReference type="NCBI Taxonomy" id="2944933"/>
    <lineage>
        <taxon>Bacteria</taxon>
        <taxon>Pseudomonadati</taxon>
        <taxon>Pseudomonadota</taxon>
        <taxon>Gammaproteobacteria</taxon>
        <taxon>Cellvibrionales</taxon>
        <taxon>Microbulbiferaceae</taxon>
        <taxon>Microbulbifer</taxon>
    </lineage>
</organism>
<reference evidence="2 3" key="1">
    <citation type="submission" date="2022-05" db="EMBL/GenBank/DDBJ databases">
        <title>Microbulbifer sp. nov., isolated from sponge.</title>
        <authorList>
            <person name="Gao L."/>
        </authorList>
    </citation>
    <scope>NUCLEOTIDE SEQUENCE [LARGE SCALE GENOMIC DNA]</scope>
    <source>
        <strain evidence="2 3">MI-G</strain>
    </source>
</reference>
<keyword evidence="1" id="KW-0812">Transmembrane</keyword>
<keyword evidence="1" id="KW-1133">Transmembrane helix</keyword>
<dbReference type="InterPro" id="IPR006747">
    <property type="entry name" value="DUF599"/>
</dbReference>
<dbReference type="PANTHER" id="PTHR31881:SF6">
    <property type="entry name" value="OS09G0494600 PROTEIN"/>
    <property type="match status" value="1"/>
</dbReference>
<evidence type="ECO:0000256" key="1">
    <source>
        <dbReference type="SAM" id="Phobius"/>
    </source>
</evidence>
<keyword evidence="3" id="KW-1185">Reference proteome</keyword>
<feature type="transmembrane region" description="Helical" evidence="1">
    <location>
        <begin position="188"/>
        <end position="210"/>
    </location>
</feature>
<gene>
    <name evidence="2" type="ORF">M8T91_09985</name>
</gene>
<protein>
    <submittedName>
        <fullName evidence="2">DUF599 domain-containing protein</fullName>
    </submittedName>
</protein>
<dbReference type="EMBL" id="CP098023">
    <property type="protein sequence ID" value="WKD48268.1"/>
    <property type="molecule type" value="Genomic_DNA"/>
</dbReference>